<feature type="non-terminal residue" evidence="1">
    <location>
        <position position="52"/>
    </location>
</feature>
<reference evidence="1" key="1">
    <citation type="journal article" date="2019" name="Sci. Rep.">
        <title>Draft genome of Tanacetum cinerariifolium, the natural source of mosquito coil.</title>
        <authorList>
            <person name="Yamashiro T."/>
            <person name="Shiraishi A."/>
            <person name="Satake H."/>
            <person name="Nakayama K."/>
        </authorList>
    </citation>
    <scope>NUCLEOTIDE SEQUENCE</scope>
</reference>
<dbReference type="EMBL" id="BKCJ011771424">
    <property type="protein sequence ID" value="GFD51527.1"/>
    <property type="molecule type" value="Genomic_DNA"/>
</dbReference>
<name>A0A699WVN2_TANCI</name>
<accession>A0A699WVN2</accession>
<protein>
    <submittedName>
        <fullName evidence="1">Uncharacterized protein</fullName>
    </submittedName>
</protein>
<dbReference type="AlphaFoldDB" id="A0A699WVN2"/>
<evidence type="ECO:0000313" key="1">
    <source>
        <dbReference type="EMBL" id="GFD51527.1"/>
    </source>
</evidence>
<gene>
    <name evidence="1" type="ORF">Tci_923496</name>
</gene>
<comment type="caution">
    <text evidence="1">The sequence shown here is derived from an EMBL/GenBank/DDBJ whole genome shotgun (WGS) entry which is preliminary data.</text>
</comment>
<sequence length="52" mass="5556">MPAPYYWPAAPKECPPPTCSTPAQCGPVRGQVELVGMPKADSFLAQRNTAPQ</sequence>
<organism evidence="1">
    <name type="scientific">Tanacetum cinerariifolium</name>
    <name type="common">Dalmatian daisy</name>
    <name type="synonym">Chrysanthemum cinerariifolium</name>
    <dbReference type="NCBI Taxonomy" id="118510"/>
    <lineage>
        <taxon>Eukaryota</taxon>
        <taxon>Viridiplantae</taxon>
        <taxon>Streptophyta</taxon>
        <taxon>Embryophyta</taxon>
        <taxon>Tracheophyta</taxon>
        <taxon>Spermatophyta</taxon>
        <taxon>Magnoliopsida</taxon>
        <taxon>eudicotyledons</taxon>
        <taxon>Gunneridae</taxon>
        <taxon>Pentapetalae</taxon>
        <taxon>asterids</taxon>
        <taxon>campanulids</taxon>
        <taxon>Asterales</taxon>
        <taxon>Asteraceae</taxon>
        <taxon>Asteroideae</taxon>
        <taxon>Anthemideae</taxon>
        <taxon>Anthemidinae</taxon>
        <taxon>Tanacetum</taxon>
    </lineage>
</organism>
<proteinExistence type="predicted"/>